<reference evidence="2 3" key="1">
    <citation type="journal article" date="2015" name="Nature">
        <title>rRNA introns, odd ribosomes, and small enigmatic genomes across a large radiation of phyla.</title>
        <authorList>
            <person name="Brown C.T."/>
            <person name="Hug L.A."/>
            <person name="Thomas B.C."/>
            <person name="Sharon I."/>
            <person name="Castelle C.J."/>
            <person name="Singh A."/>
            <person name="Wilkins M.J."/>
            <person name="Williams K.H."/>
            <person name="Banfield J.F."/>
        </authorList>
    </citation>
    <scope>NUCLEOTIDE SEQUENCE [LARGE SCALE GENOMIC DNA]</scope>
</reference>
<dbReference type="SUPFAM" id="SSF53756">
    <property type="entry name" value="UDP-Glycosyltransferase/glycogen phosphorylase"/>
    <property type="match status" value="1"/>
</dbReference>
<dbReference type="PANTHER" id="PTHR46401">
    <property type="entry name" value="GLYCOSYLTRANSFERASE WBBK-RELATED"/>
    <property type="match status" value="1"/>
</dbReference>
<gene>
    <name evidence="2" type="ORF">UW53_C0001G0026</name>
</gene>
<dbReference type="Proteomes" id="UP000034087">
    <property type="component" value="Unassembled WGS sequence"/>
</dbReference>
<dbReference type="Gene3D" id="3.40.50.2000">
    <property type="entry name" value="Glycogen Phosphorylase B"/>
    <property type="match status" value="2"/>
</dbReference>
<dbReference type="GO" id="GO:0016757">
    <property type="term" value="F:glycosyltransferase activity"/>
    <property type="evidence" value="ECO:0007669"/>
    <property type="project" value="TreeGrafter"/>
</dbReference>
<keyword evidence="1 2" id="KW-0808">Transferase</keyword>
<accession>A0A0G1ILT0</accession>
<evidence type="ECO:0000256" key="1">
    <source>
        <dbReference type="ARBA" id="ARBA00022679"/>
    </source>
</evidence>
<dbReference type="AlphaFoldDB" id="A0A0G1ILT0"/>
<dbReference type="Pfam" id="PF13692">
    <property type="entry name" value="Glyco_trans_1_4"/>
    <property type="match status" value="1"/>
</dbReference>
<sequence length="398" mass="45809">MDNRKKILVVTPSFYSPGAEQLDRLGGFSQLTRLGYEVKVIAKLAEWHSTEFFSMTARDLGIQVIPISYKYSKRNLFSEILHPLLLDGAAFEYNDPEIKKTFEKEINNWRPNFVFFDCTYLWPLYDIARKAGIPVIARSINFEPRHFLQEEGYAPTNCIKALLKLAGEYVAVRKSDWLFAITPDEEQMYRRLGARRISALPLRGLPDCIRSEHQIRARRPLNVFFFGSTYNVSHNRRALEFVLKEIAQSVRTARNGEFIFHISGRKLPEEYKKYFADDVIYHGYLDYGALDKLLLDMDIALIPSFFGAGMQQKIFEPLCRGIPTITSERGIAGYPFRHKENVYLAKTTEDFISGLLELRDVSLRKKLSQESIKTAQKIFSQTALDSIVQSAIDTLKSN</sequence>
<comment type="caution">
    <text evidence="2">The sequence shown here is derived from an EMBL/GenBank/DDBJ whole genome shotgun (WGS) entry which is preliminary data.</text>
</comment>
<dbReference type="PANTHER" id="PTHR46401:SF2">
    <property type="entry name" value="GLYCOSYLTRANSFERASE WBBK-RELATED"/>
    <property type="match status" value="1"/>
</dbReference>
<organism evidence="2 3">
    <name type="scientific">Candidatus Giovannonibacteria bacterium GW2011_GWA1_44_25</name>
    <dbReference type="NCBI Taxonomy" id="1618645"/>
    <lineage>
        <taxon>Bacteria</taxon>
        <taxon>Candidatus Giovannoniibacteriota</taxon>
    </lineage>
</organism>
<name>A0A0G1ILT0_9BACT</name>
<protein>
    <submittedName>
        <fullName evidence="2">Mannosyl transferase</fullName>
    </submittedName>
</protein>
<dbReference type="GO" id="GO:0009103">
    <property type="term" value="P:lipopolysaccharide biosynthetic process"/>
    <property type="evidence" value="ECO:0007669"/>
    <property type="project" value="TreeGrafter"/>
</dbReference>
<evidence type="ECO:0000313" key="2">
    <source>
        <dbReference type="EMBL" id="KKT60376.1"/>
    </source>
</evidence>
<proteinExistence type="predicted"/>
<dbReference type="EMBL" id="LCIR01000001">
    <property type="protein sequence ID" value="KKT60376.1"/>
    <property type="molecule type" value="Genomic_DNA"/>
</dbReference>
<evidence type="ECO:0000313" key="3">
    <source>
        <dbReference type="Proteomes" id="UP000034087"/>
    </source>
</evidence>